<dbReference type="GO" id="GO:0005524">
    <property type="term" value="F:ATP binding"/>
    <property type="evidence" value="ECO:0007669"/>
    <property type="project" value="UniProtKB-KW"/>
</dbReference>
<keyword evidence="11" id="KW-0902">Two-component regulatory system</keyword>
<reference evidence="15 16" key="1">
    <citation type="journal article" date="2010" name="Genome Biol. Evol.">
        <title>The sequence of a 1.8-mb bacterial linear plasmid reveals a rich evolutionary reservoir of secondary metabolic pathways.</title>
        <authorList>
            <person name="Medema M.H."/>
            <person name="Trefzer A."/>
            <person name="Kovalchuk A."/>
            <person name="van den Berg M."/>
            <person name="Mueller U."/>
            <person name="Heijne W."/>
            <person name="Wu L."/>
            <person name="Alam M.T."/>
            <person name="Ronning C.M."/>
            <person name="Nierman W.C."/>
            <person name="Bovenberg R.A.L."/>
            <person name="Breitling R."/>
            <person name="Takano E."/>
        </authorList>
    </citation>
    <scope>NUCLEOTIDE SEQUENCE [LARGE SCALE GENOMIC DNA]</scope>
    <source>
        <strain evidence="16">ATCC 27064 / DSM 738 / JCM 4710 / NBRC 13307 / NCIMB 12785 / NRRL 3585 / VKM Ac-602</strain>
    </source>
</reference>
<evidence type="ECO:0000256" key="7">
    <source>
        <dbReference type="ARBA" id="ARBA00022741"/>
    </source>
</evidence>
<evidence type="ECO:0000313" key="16">
    <source>
        <dbReference type="Proteomes" id="UP000002357"/>
    </source>
</evidence>
<feature type="transmembrane region" description="Helical" evidence="13">
    <location>
        <begin position="387"/>
        <end position="409"/>
    </location>
</feature>
<dbReference type="eggNOG" id="COG4251">
    <property type="taxonomic scope" value="Bacteria"/>
</dbReference>
<keyword evidence="10 13" id="KW-1133">Transmembrane helix</keyword>
<evidence type="ECO:0000256" key="3">
    <source>
        <dbReference type="ARBA" id="ARBA00012438"/>
    </source>
</evidence>
<evidence type="ECO:0000259" key="14">
    <source>
        <dbReference type="PROSITE" id="PS50906"/>
    </source>
</evidence>
<keyword evidence="6 13" id="KW-0812">Transmembrane</keyword>
<evidence type="ECO:0000256" key="2">
    <source>
        <dbReference type="ARBA" id="ARBA00004370"/>
    </source>
</evidence>
<keyword evidence="8 15" id="KW-0418">Kinase</keyword>
<feature type="compositionally biased region" description="Polar residues" evidence="12">
    <location>
        <begin position="15"/>
        <end position="28"/>
    </location>
</feature>
<evidence type="ECO:0000256" key="4">
    <source>
        <dbReference type="ARBA" id="ARBA00022553"/>
    </source>
</evidence>
<dbReference type="InterPro" id="IPR050980">
    <property type="entry name" value="2C_sensor_his_kinase"/>
</dbReference>
<dbReference type="Pfam" id="PF02518">
    <property type="entry name" value="HATPase_c"/>
    <property type="match status" value="1"/>
</dbReference>
<dbReference type="EMBL" id="CM000913">
    <property type="protein sequence ID" value="EFG09561.1"/>
    <property type="molecule type" value="Genomic_DNA"/>
</dbReference>
<feature type="compositionally biased region" description="Basic and acidic residues" evidence="12">
    <location>
        <begin position="1052"/>
        <end position="1072"/>
    </location>
</feature>
<dbReference type="STRING" id="1901.BB341_06465"/>
<dbReference type="Gene3D" id="6.10.340.10">
    <property type="match status" value="1"/>
</dbReference>
<dbReference type="Gene3D" id="3.30.565.10">
    <property type="entry name" value="Histidine kinase-like ATPase, C-terminal domain"/>
    <property type="match status" value="1"/>
</dbReference>
<dbReference type="PROSITE" id="PS50906">
    <property type="entry name" value="NIT"/>
    <property type="match status" value="1"/>
</dbReference>
<dbReference type="AlphaFoldDB" id="E2Q829"/>
<keyword evidence="4" id="KW-0597">Phosphoprotein</keyword>
<comment type="subcellular location">
    <subcellularLocation>
        <location evidence="2">Membrane</location>
    </subcellularLocation>
</comment>
<dbReference type="GO" id="GO:0004673">
    <property type="term" value="F:protein histidine kinase activity"/>
    <property type="evidence" value="ECO:0007669"/>
    <property type="project" value="UniProtKB-EC"/>
</dbReference>
<proteinExistence type="predicted"/>
<evidence type="ECO:0000256" key="12">
    <source>
        <dbReference type="SAM" id="MobiDB-lite"/>
    </source>
</evidence>
<dbReference type="GO" id="GO:0016020">
    <property type="term" value="C:membrane"/>
    <property type="evidence" value="ECO:0007669"/>
    <property type="project" value="UniProtKB-SubCell"/>
</dbReference>
<protein>
    <recommendedName>
        <fullName evidence="3">histidine kinase</fullName>
        <ecNumber evidence="3">2.7.13.3</ecNumber>
    </recommendedName>
</protein>
<evidence type="ECO:0000256" key="5">
    <source>
        <dbReference type="ARBA" id="ARBA00022679"/>
    </source>
</evidence>
<dbReference type="Pfam" id="PF08376">
    <property type="entry name" value="NIT"/>
    <property type="match status" value="1"/>
</dbReference>
<evidence type="ECO:0000256" key="6">
    <source>
        <dbReference type="ARBA" id="ARBA00022692"/>
    </source>
</evidence>
<feature type="compositionally biased region" description="Basic and acidic residues" evidence="12">
    <location>
        <begin position="1024"/>
        <end position="1043"/>
    </location>
</feature>
<feature type="region of interest" description="Disordered" evidence="12">
    <location>
        <begin position="1"/>
        <end position="45"/>
    </location>
</feature>
<gene>
    <name evidence="15" type="ORF">SCLAV_4490</name>
</gene>
<dbReference type="PANTHER" id="PTHR44936">
    <property type="entry name" value="SENSOR PROTEIN CREC"/>
    <property type="match status" value="1"/>
</dbReference>
<dbReference type="CDD" id="cd16936">
    <property type="entry name" value="HATPase_RsbW-like"/>
    <property type="match status" value="1"/>
</dbReference>
<feature type="compositionally biased region" description="Gly residues" evidence="12">
    <location>
        <begin position="794"/>
        <end position="806"/>
    </location>
</feature>
<feature type="region of interest" description="Disordered" evidence="12">
    <location>
        <begin position="749"/>
        <end position="1148"/>
    </location>
</feature>
<keyword evidence="5" id="KW-0808">Transferase</keyword>
<evidence type="ECO:0000256" key="8">
    <source>
        <dbReference type="ARBA" id="ARBA00022777"/>
    </source>
</evidence>
<dbReference type="InterPro" id="IPR003660">
    <property type="entry name" value="HAMP_dom"/>
</dbReference>
<name>E2Q829_STRCL</name>
<keyword evidence="7" id="KW-0547">Nucleotide-binding</keyword>
<comment type="catalytic activity">
    <reaction evidence="1">
        <text>ATP + protein L-histidine = ADP + protein N-phospho-L-histidine.</text>
        <dbReference type="EC" id="2.7.13.3"/>
    </reaction>
</comment>
<dbReference type="PANTHER" id="PTHR44936:SF9">
    <property type="entry name" value="SENSOR PROTEIN CREC"/>
    <property type="match status" value="1"/>
</dbReference>
<evidence type="ECO:0000313" key="15">
    <source>
        <dbReference type="EMBL" id="EFG09561.1"/>
    </source>
</evidence>
<evidence type="ECO:0000256" key="11">
    <source>
        <dbReference type="ARBA" id="ARBA00023012"/>
    </source>
</evidence>
<evidence type="ECO:0000256" key="13">
    <source>
        <dbReference type="SAM" id="Phobius"/>
    </source>
</evidence>
<accession>E2Q829</accession>
<sequence>MPAPRGFGRVRRSKNSSAEQQARGNFTPPQRAVAEPVDVPAADPPAASGGLAARLAPRNWRVPTRLNAILLLPVLVGLVMGGLQVKSSIDTWGEAQDAERTARVVRAAAQYGAALLNERDLTARPLLTATTPEERRSDEVKRAYAATDAAKAAFDRTVKDMPSGQGLERRLTLFRSEEPRLKELREAAYTTSLDPVRTEEGYVQVQHSLMEFGNELGLGTGNVTSYGRMVYAIQLAKAAESLQRSIGMHLLVRPSDKPDVFQKQTIAFNSYNYLEQIAIAEFASGGTQADVDRLQSVMNVRAAEDEKKLQETGANPPKENESVFTGMARRIGTGTAPKDLAKQDITPETWMAVATNRFEGYRQVEQELMDGAVREASAIASDARRDAFVNGAITVVALLVAFVLGGAAARQMSRSMQRLRTAAFGVAEQRLPMLVDQLSRTEPGRVDTRVEPIPIDSRDEIGEVARAFDQVHREAVRLAAEQAMLRGNVNAIFTNLSRRNQSLIEGQLTLITELENSEADPDQLASLFRLDHLATRMRRNGENLLILAGEDPGSRWDQPIPLVDVLRAASSEVESYERIELSGVPETDIHGRAVTDLVHLLAELLENATTFSSPQTKVRVTATRLPDGRVMVEIHDKGIGLTPEDFADINHKLANPPVVDAAVSQRMGLFVVGRLADRHGIRVQLRPSGEQAGTTSLVMLPEPITRGGGGEGQADGGLSDFTVSQIIPEQESFSAGPVRTAAELGFDDSRYEAHQGSPRPGAVNRSLKRGERRAALEAQTHHGARPGPAPQGPAGQGGQGGPGGQDTQGFPSVGSGQGVPSGQSVQSGPGAPGYGQPGQGAPFGEQFPAGQGFPGPSGQQPYPGPQGGYAQGPAHPGADAYTAHTAADGYTGYPTGPEGRAPFGPAGAGVLPAGPSAAVGLPGTDGYTEDSFQAVQPGGSPYGDAYVHQPHQGDWTEQTSYPSAFEPIFQPEPEAAPTHLDGPGNGPERVGFDRPGQSPGSGHELTGAGLPRRGSPKAPQQPREQWRQPVEEAPRSDRSEALGDTRSSAESSAERAANDERWQRAEKLREPKAGGVTSSGLPRRVPKANLIEGAAEQTAQRGPQVSRAPEDVRGRLSNLRRGVQRGRSAGVDTNGPGFDPGSTYNQER</sequence>
<keyword evidence="13" id="KW-0472">Membrane</keyword>
<dbReference type="InterPro" id="IPR010910">
    <property type="entry name" value="Nitrate/nitrite_sensing_bac"/>
</dbReference>
<feature type="domain" description="NIT" evidence="14">
    <location>
        <begin position="106"/>
        <end position="379"/>
    </location>
</feature>
<dbReference type="GO" id="GO:0000160">
    <property type="term" value="P:phosphorelay signal transduction system"/>
    <property type="evidence" value="ECO:0007669"/>
    <property type="project" value="UniProtKB-KW"/>
</dbReference>
<dbReference type="EC" id="2.7.13.3" evidence="3"/>
<evidence type="ECO:0000256" key="10">
    <source>
        <dbReference type="ARBA" id="ARBA00022989"/>
    </source>
</evidence>
<evidence type="ECO:0000256" key="9">
    <source>
        <dbReference type="ARBA" id="ARBA00022840"/>
    </source>
</evidence>
<dbReference type="InterPro" id="IPR036890">
    <property type="entry name" value="HATPase_C_sf"/>
</dbReference>
<feature type="compositionally biased region" description="Low complexity" evidence="12">
    <location>
        <begin position="901"/>
        <end position="920"/>
    </location>
</feature>
<dbReference type="SUPFAM" id="SSF55874">
    <property type="entry name" value="ATPase domain of HSP90 chaperone/DNA topoisomerase II/histidine kinase"/>
    <property type="match status" value="1"/>
</dbReference>
<dbReference type="Proteomes" id="UP000002357">
    <property type="component" value="Chromosome"/>
</dbReference>
<dbReference type="InterPro" id="IPR013587">
    <property type="entry name" value="Nitrate/nitrite_sensing"/>
</dbReference>
<dbReference type="SMART" id="SM00304">
    <property type="entry name" value="HAMP"/>
    <property type="match status" value="1"/>
</dbReference>
<dbReference type="SMART" id="SM00387">
    <property type="entry name" value="HATPase_c"/>
    <property type="match status" value="1"/>
</dbReference>
<feature type="compositionally biased region" description="Low complexity" evidence="12">
    <location>
        <begin position="839"/>
        <end position="861"/>
    </location>
</feature>
<dbReference type="InterPro" id="IPR003594">
    <property type="entry name" value="HATPase_dom"/>
</dbReference>
<dbReference type="CDD" id="cd06225">
    <property type="entry name" value="HAMP"/>
    <property type="match status" value="1"/>
</dbReference>
<feature type="compositionally biased region" description="Low complexity" evidence="12">
    <location>
        <begin position="807"/>
        <end position="829"/>
    </location>
</feature>
<organism evidence="15 16">
    <name type="scientific">Streptomyces clavuligerus</name>
    <dbReference type="NCBI Taxonomy" id="1901"/>
    <lineage>
        <taxon>Bacteria</taxon>
        <taxon>Bacillati</taxon>
        <taxon>Actinomycetota</taxon>
        <taxon>Actinomycetes</taxon>
        <taxon>Kitasatosporales</taxon>
        <taxon>Streptomycetaceae</taxon>
        <taxon>Streptomyces</taxon>
    </lineage>
</organism>
<keyword evidence="16" id="KW-1185">Reference proteome</keyword>
<feature type="compositionally biased region" description="Low complexity" evidence="12">
    <location>
        <begin position="32"/>
        <end position="45"/>
    </location>
</feature>
<evidence type="ECO:0000256" key="1">
    <source>
        <dbReference type="ARBA" id="ARBA00000085"/>
    </source>
</evidence>
<keyword evidence="9" id="KW-0067">ATP-binding</keyword>